<keyword evidence="3 6" id="KW-0812">Transmembrane</keyword>
<feature type="domain" description="Cytochrome b561 bacterial/Ni-hydrogenase" evidence="7">
    <location>
        <begin position="10"/>
        <end position="186"/>
    </location>
</feature>
<comment type="caution">
    <text evidence="8">The sequence shown here is derived from an EMBL/GenBank/DDBJ whole genome shotgun (WGS) entry which is preliminary data.</text>
</comment>
<evidence type="ECO:0000259" key="7">
    <source>
        <dbReference type="Pfam" id="PF01292"/>
    </source>
</evidence>
<feature type="transmembrane region" description="Helical" evidence="6">
    <location>
        <begin position="209"/>
        <end position="228"/>
    </location>
</feature>
<evidence type="ECO:0000256" key="2">
    <source>
        <dbReference type="ARBA" id="ARBA00022475"/>
    </source>
</evidence>
<evidence type="ECO:0000256" key="4">
    <source>
        <dbReference type="ARBA" id="ARBA00022989"/>
    </source>
</evidence>
<dbReference type="InterPro" id="IPR051542">
    <property type="entry name" value="Hydrogenase_cytochrome"/>
</dbReference>
<name>A0A511UNC2_9GAMM</name>
<dbReference type="PANTHER" id="PTHR30485">
    <property type="entry name" value="NI/FE-HYDROGENASE 1 B-TYPE CYTOCHROME SUBUNIT"/>
    <property type="match status" value="1"/>
</dbReference>
<sequence length="229" mass="25651">MYQAKLAINVWDGWVRVFHWGLVAAVLVSFYTTKTSGLPFLFPIDVHAQSGYLVLGLLVFRWLWGMVGSVYARFSTFLYPVDDTIAYSKTLLKRQAPAYASHNPLGGWMVLILLLSLTFQALSGLFLSDDIFFQGPLYGLFGQEVSSQLRTLHQLNSDLLLILIGLHLVGVVVHRLLGEPLLAAMLIGTKRFRQQPADAHSEPLNISLLRWRALGVILIAAGVVVWLWF</sequence>
<keyword evidence="2" id="KW-1003">Cell membrane</keyword>
<dbReference type="GO" id="GO:0009055">
    <property type="term" value="F:electron transfer activity"/>
    <property type="evidence" value="ECO:0007669"/>
    <property type="project" value="InterPro"/>
</dbReference>
<keyword evidence="5 6" id="KW-0472">Membrane</keyword>
<evidence type="ECO:0000256" key="6">
    <source>
        <dbReference type="SAM" id="Phobius"/>
    </source>
</evidence>
<dbReference type="RefSeq" id="WP_146873078.1">
    <property type="nucleotide sequence ID" value="NZ_BJXV01000002.1"/>
</dbReference>
<protein>
    <submittedName>
        <fullName evidence="8">Cytochrome b561</fullName>
    </submittedName>
</protein>
<evidence type="ECO:0000313" key="8">
    <source>
        <dbReference type="EMBL" id="GEN26983.1"/>
    </source>
</evidence>
<dbReference type="Pfam" id="PF01292">
    <property type="entry name" value="Ni_hydr_CYTB"/>
    <property type="match status" value="1"/>
</dbReference>
<dbReference type="Gene3D" id="1.20.950.20">
    <property type="entry name" value="Transmembrane di-heme cytochromes, Chain C"/>
    <property type="match status" value="1"/>
</dbReference>
<dbReference type="GO" id="GO:0005886">
    <property type="term" value="C:plasma membrane"/>
    <property type="evidence" value="ECO:0007669"/>
    <property type="project" value="UniProtKB-SubCell"/>
</dbReference>
<organism evidence="8 9">
    <name type="scientific">Halovibrio variabilis</name>
    <dbReference type="NCBI Taxonomy" id="31910"/>
    <lineage>
        <taxon>Bacteria</taxon>
        <taxon>Pseudomonadati</taxon>
        <taxon>Pseudomonadota</taxon>
        <taxon>Gammaproteobacteria</taxon>
        <taxon>Oceanospirillales</taxon>
        <taxon>Halomonadaceae</taxon>
        <taxon>Halovibrio</taxon>
    </lineage>
</organism>
<dbReference type="SUPFAM" id="SSF81342">
    <property type="entry name" value="Transmembrane di-heme cytochromes"/>
    <property type="match status" value="1"/>
</dbReference>
<proteinExistence type="predicted"/>
<evidence type="ECO:0000256" key="1">
    <source>
        <dbReference type="ARBA" id="ARBA00004651"/>
    </source>
</evidence>
<keyword evidence="9" id="KW-1185">Reference proteome</keyword>
<feature type="transmembrane region" description="Helical" evidence="6">
    <location>
        <begin position="105"/>
        <end position="127"/>
    </location>
</feature>
<dbReference type="AlphaFoldDB" id="A0A511UNC2"/>
<dbReference type="PANTHER" id="PTHR30485:SF2">
    <property type="entry name" value="BLL0597 PROTEIN"/>
    <property type="match status" value="1"/>
</dbReference>
<feature type="transmembrane region" description="Helical" evidence="6">
    <location>
        <begin position="13"/>
        <end position="31"/>
    </location>
</feature>
<comment type="subcellular location">
    <subcellularLocation>
        <location evidence="1">Cell membrane</location>
        <topology evidence="1">Multi-pass membrane protein</topology>
    </subcellularLocation>
</comment>
<dbReference type="InterPro" id="IPR016174">
    <property type="entry name" value="Di-haem_cyt_TM"/>
</dbReference>
<dbReference type="GO" id="GO:0022904">
    <property type="term" value="P:respiratory electron transport chain"/>
    <property type="evidence" value="ECO:0007669"/>
    <property type="project" value="InterPro"/>
</dbReference>
<feature type="transmembrane region" description="Helical" evidence="6">
    <location>
        <begin position="52"/>
        <end position="72"/>
    </location>
</feature>
<dbReference type="Proteomes" id="UP000321303">
    <property type="component" value="Unassembled WGS sequence"/>
</dbReference>
<evidence type="ECO:0000256" key="5">
    <source>
        <dbReference type="ARBA" id="ARBA00023136"/>
    </source>
</evidence>
<dbReference type="InterPro" id="IPR011577">
    <property type="entry name" value="Cyt_b561_bac/Ni-Hgenase"/>
</dbReference>
<dbReference type="OrthoDB" id="196472at2"/>
<evidence type="ECO:0000256" key="3">
    <source>
        <dbReference type="ARBA" id="ARBA00022692"/>
    </source>
</evidence>
<gene>
    <name evidence="8" type="ORF">HVA01_06290</name>
</gene>
<dbReference type="GO" id="GO:0020037">
    <property type="term" value="F:heme binding"/>
    <property type="evidence" value="ECO:0007669"/>
    <property type="project" value="TreeGrafter"/>
</dbReference>
<dbReference type="EMBL" id="BJXV01000002">
    <property type="protein sequence ID" value="GEN26983.1"/>
    <property type="molecule type" value="Genomic_DNA"/>
</dbReference>
<reference evidence="8 9" key="1">
    <citation type="submission" date="2019-07" db="EMBL/GenBank/DDBJ databases">
        <title>Whole genome shotgun sequence of Halomonas variabilis NBRC 102410.</title>
        <authorList>
            <person name="Hosoyama A."/>
            <person name="Uohara A."/>
            <person name="Ohji S."/>
            <person name="Ichikawa N."/>
        </authorList>
    </citation>
    <scope>NUCLEOTIDE SEQUENCE [LARGE SCALE GENOMIC DNA]</scope>
    <source>
        <strain evidence="8 9">NBRC 102410</strain>
    </source>
</reference>
<feature type="transmembrane region" description="Helical" evidence="6">
    <location>
        <begin position="159"/>
        <end position="177"/>
    </location>
</feature>
<evidence type="ECO:0000313" key="9">
    <source>
        <dbReference type="Proteomes" id="UP000321303"/>
    </source>
</evidence>
<accession>A0A511UNC2</accession>
<keyword evidence="4 6" id="KW-1133">Transmembrane helix</keyword>